<dbReference type="Pfam" id="PF12796">
    <property type="entry name" value="Ank_2"/>
    <property type="match status" value="1"/>
</dbReference>
<dbReference type="RefSeq" id="XP_007826983.1">
    <property type="nucleotide sequence ID" value="XM_007828792.1"/>
</dbReference>
<evidence type="ECO:0000313" key="11">
    <source>
        <dbReference type="EMBL" id="ETS86383.1"/>
    </source>
</evidence>
<dbReference type="InterPro" id="IPR055530">
    <property type="entry name" value="DUF7104"/>
</dbReference>
<dbReference type="GeneID" id="19265224"/>
<sequence>MACLVATAKADGWDDFANNLATDLAPILALFGEQATKQFLSESTTRLDNFIFAMAPLGILTAVVSAIRVCGGPSLRAFIGRAQEGGGIAEAELCSSTSRDVCELYHNGAIVRVFGRPKILEIVHDREAPCSFDTNSKTVPDCGIYPFQEYIKTQRAKDAGWKELGEPNWSVEGQPLKVDKKDDVFAPNPNLSFNIGIREQPRWVVRLAATAGFLIQASVVVFGFLVTYTWGWTKEDAAPSSWAFPLMVAGTFLLNSGMFHCAYLVESSTQERIFQRAPGNKKKGPRFHVIQPGNQTIGDQTFDAFSFTDAHDSHRLNKYTTSWKINEEAKLGVWLATGSSICGFVLQFVGLRSMHSAVSVLQLGAILFMTIVRAGLRTQRLGKDQNLLRSRPDEVEGHELDWLALEMAKDDQEKKNDERKFWSVIATRPKSSSPSANHESEPPSHQMSSNIAAEKHQAEKVFLYRSRLAELTSHSTRKKSKVSSAWDDSMVHVRQQARQLKKAIESSAKVLFTHSRFEPEWESNKTITWAFDVAETSLSNSGPNKKDTSTIRLTLHKVDDGKQSNVWEINQKYLEAVVGLWAWSMISDPETEEEEKELRISTASEVPMSRIMAFGVSQEDTERAKTDLELWMEDFPSTTSTMKWMKPPGLTDKSPNTIWKRDVDEMVHNLKLEADHCLDRVRLYGWQIPSIPAEMHALTTTVNGSLPDMCARDVYQSFLRTITEGLTSVEGQSKPSMGSKDYYFTNDVLSRLAECFKESGLGSIRDAYSIIVPVLRSKLPLPVDVLPTAYSQAESCRKEGDFQKAEAILRWGWDTALKTTDDLNNDALDACMLEFGELYRYALFSNDSSQHGLGFDGISWMQKEVQKSPEKSSIAAVANRYFHLADMARRDSTPQCSADDVVAAASKNDRPSCLWLISRVMGLSSTSIDRTALSWAAQRGWSEIVKAAIEIGSVIDSEDGSRRTPLSYAAEHGHADVVEILVRSGAVPNLEDATHRTPLSYAVAGGHIPVVELLLKDRRVSIFTRDKYDNSLLHWAATNGHNDIVDFLLKREVEDQLNQPNVHRNTPLALALSNSHTSTADLLVGRGPNVDGIMIHDAEALEWTIKNGEWASAAWLLRLSSNEDKAVIIGLFEKQDPKEPIPYGMPDTRSPVISLEVKALVDALSVDANREITMEIIQDFLVGKYFVQAKIWKQEGTSQEILSSEGNKVVELLLSLVRKQDVVTVEVLKAAAGYEYSGEEVVKLLLDHRGQEITITEEIVRIAAANEGWLAENVLILLLDERGQEITITEDIVKAAAENQGDSTTEIMNLLFNERGEEITITEEIVKAAAANRAHSEKVFNLLLNRRGQEIVITGEILKAAVSNEGWSAVEVMKLLLDQRGHEFTVTEEVVKAVAGNQRSGEDMMKLLLDQCGHEFTVTEEIVKIVAGNGVSGGKVMKLLLDRRGHEFTVTEEIVKIVAGNAVSGGEVMKLLLDQRGHEFMVTEEIVKAAAENEDMYGEGETMMDMFLDQRGHEFTVTEEVLKAVAGNRWSPTKMIGLLLDGRAHIQLTEGMKEIIRDEGYYL</sequence>
<dbReference type="Gene3D" id="1.25.40.20">
    <property type="entry name" value="Ankyrin repeat-containing domain"/>
    <property type="match status" value="1"/>
</dbReference>
<dbReference type="Proteomes" id="UP000030651">
    <property type="component" value="Unassembled WGS sequence"/>
</dbReference>
<organism evidence="11 12">
    <name type="scientific">Pestalotiopsis fici (strain W106-1 / CGMCC3.15140)</name>
    <dbReference type="NCBI Taxonomy" id="1229662"/>
    <lineage>
        <taxon>Eukaryota</taxon>
        <taxon>Fungi</taxon>
        <taxon>Dikarya</taxon>
        <taxon>Ascomycota</taxon>
        <taxon>Pezizomycotina</taxon>
        <taxon>Sordariomycetes</taxon>
        <taxon>Xylariomycetidae</taxon>
        <taxon>Amphisphaeriales</taxon>
        <taxon>Sporocadaceae</taxon>
        <taxon>Pestalotiopsis</taxon>
    </lineage>
</organism>
<dbReference type="PANTHER" id="PTHR47143:SF1">
    <property type="entry name" value="ION_TRANS DOMAIN-CONTAINING PROTEIN"/>
    <property type="match status" value="1"/>
</dbReference>
<dbReference type="STRING" id="1229662.W3XK17"/>
<dbReference type="Pfam" id="PF13637">
    <property type="entry name" value="Ank_4"/>
    <property type="match status" value="1"/>
</dbReference>
<feature type="transmembrane region" description="Helical" evidence="10">
    <location>
        <begin position="207"/>
        <end position="230"/>
    </location>
</feature>
<keyword evidence="10" id="KW-1133">Transmembrane helix</keyword>
<feature type="transmembrane region" description="Helical" evidence="10">
    <location>
        <begin position="50"/>
        <end position="71"/>
    </location>
</feature>
<evidence type="ECO:0000256" key="5">
    <source>
        <dbReference type="ARBA" id="ARBA00023065"/>
    </source>
</evidence>
<dbReference type="KEGG" id="pfy:PFICI_00211"/>
<keyword evidence="3" id="KW-0677">Repeat</keyword>
<feature type="compositionally biased region" description="Polar residues" evidence="9">
    <location>
        <begin position="429"/>
        <end position="450"/>
    </location>
</feature>
<evidence type="ECO:0000256" key="7">
    <source>
        <dbReference type="ARBA" id="ARBA00023303"/>
    </source>
</evidence>
<dbReference type="Pfam" id="PF23397">
    <property type="entry name" value="DUF7104"/>
    <property type="match status" value="10"/>
</dbReference>
<evidence type="ECO:0000256" key="6">
    <source>
        <dbReference type="ARBA" id="ARBA00023180"/>
    </source>
</evidence>
<feature type="repeat" description="ANK" evidence="8">
    <location>
        <begin position="961"/>
        <end position="993"/>
    </location>
</feature>
<feature type="transmembrane region" description="Helical" evidence="10">
    <location>
        <begin position="242"/>
        <end position="265"/>
    </location>
</feature>
<keyword evidence="1" id="KW-0813">Transport</keyword>
<dbReference type="OrthoDB" id="7464126at2759"/>
<feature type="region of interest" description="Disordered" evidence="9">
    <location>
        <begin position="426"/>
        <end position="450"/>
    </location>
</feature>
<keyword evidence="12" id="KW-1185">Reference proteome</keyword>
<dbReference type="SUPFAM" id="SSF48403">
    <property type="entry name" value="Ankyrin repeat"/>
    <property type="match status" value="1"/>
</dbReference>
<dbReference type="OMA" id="NRTAISY"/>
<evidence type="ECO:0000256" key="4">
    <source>
        <dbReference type="ARBA" id="ARBA00023043"/>
    </source>
</evidence>
<dbReference type="GO" id="GO:1902495">
    <property type="term" value="C:transmembrane transporter complex"/>
    <property type="evidence" value="ECO:0007669"/>
    <property type="project" value="TreeGrafter"/>
</dbReference>
<proteinExistence type="predicted"/>
<dbReference type="eggNOG" id="KOG0504">
    <property type="taxonomic scope" value="Eukaryota"/>
</dbReference>
<feature type="transmembrane region" description="Helical" evidence="10">
    <location>
        <begin position="331"/>
        <end position="351"/>
    </location>
</feature>
<keyword evidence="10" id="KW-0472">Membrane</keyword>
<dbReference type="PROSITE" id="PS50088">
    <property type="entry name" value="ANK_REPEAT"/>
    <property type="match status" value="1"/>
</dbReference>
<keyword evidence="5" id="KW-0406">Ion transport</keyword>
<evidence type="ECO:0000256" key="8">
    <source>
        <dbReference type="PROSITE-ProRule" id="PRU00023"/>
    </source>
</evidence>
<keyword evidence="2" id="KW-0716">Sensory transduction</keyword>
<dbReference type="Gene3D" id="1.20.5.340">
    <property type="match status" value="4"/>
</dbReference>
<evidence type="ECO:0000256" key="10">
    <source>
        <dbReference type="SAM" id="Phobius"/>
    </source>
</evidence>
<dbReference type="InterPro" id="IPR036770">
    <property type="entry name" value="Ankyrin_rpt-contain_sf"/>
</dbReference>
<dbReference type="InterPro" id="IPR002110">
    <property type="entry name" value="Ankyrin_rpt"/>
</dbReference>
<keyword evidence="6" id="KW-0325">Glycoprotein</keyword>
<dbReference type="PROSITE" id="PS50297">
    <property type="entry name" value="ANK_REP_REGION"/>
    <property type="match status" value="1"/>
</dbReference>
<dbReference type="GO" id="GO:0022857">
    <property type="term" value="F:transmembrane transporter activity"/>
    <property type="evidence" value="ECO:0007669"/>
    <property type="project" value="TreeGrafter"/>
</dbReference>
<dbReference type="InParanoid" id="W3XK17"/>
<keyword evidence="7" id="KW-0407">Ion channel</keyword>
<keyword evidence="4 8" id="KW-0040">ANK repeat</keyword>
<dbReference type="InterPro" id="IPR052076">
    <property type="entry name" value="TRP_cation_channel"/>
</dbReference>
<evidence type="ECO:0000256" key="1">
    <source>
        <dbReference type="ARBA" id="ARBA00022448"/>
    </source>
</evidence>
<keyword evidence="10" id="KW-0812">Transmembrane</keyword>
<protein>
    <submittedName>
        <fullName evidence="11">Uncharacterized protein</fullName>
    </submittedName>
</protein>
<evidence type="ECO:0000256" key="9">
    <source>
        <dbReference type="SAM" id="MobiDB-lite"/>
    </source>
</evidence>
<evidence type="ECO:0000256" key="3">
    <source>
        <dbReference type="ARBA" id="ARBA00022737"/>
    </source>
</evidence>
<dbReference type="EMBL" id="KI912109">
    <property type="protein sequence ID" value="ETS86383.1"/>
    <property type="molecule type" value="Genomic_DNA"/>
</dbReference>
<gene>
    <name evidence="11" type="ORF">PFICI_00211</name>
</gene>
<dbReference type="HOGENOM" id="CLU_001887_1_0_1"/>
<dbReference type="SMART" id="SM00248">
    <property type="entry name" value="ANK"/>
    <property type="match status" value="5"/>
</dbReference>
<dbReference type="PANTHER" id="PTHR47143">
    <property type="entry name" value="TRANSIENT RECEPTOR POTENTIAL CATION CHANNEL PROTEIN PAINLESS"/>
    <property type="match status" value="1"/>
</dbReference>
<evidence type="ECO:0000256" key="2">
    <source>
        <dbReference type="ARBA" id="ARBA00022606"/>
    </source>
</evidence>
<name>W3XK17_PESFW</name>
<dbReference type="GO" id="GO:0034220">
    <property type="term" value="P:monoatomic ion transmembrane transport"/>
    <property type="evidence" value="ECO:0007669"/>
    <property type="project" value="UniProtKB-KW"/>
</dbReference>
<accession>W3XK17</accession>
<evidence type="ECO:0000313" key="12">
    <source>
        <dbReference type="Proteomes" id="UP000030651"/>
    </source>
</evidence>
<reference evidence="12" key="1">
    <citation type="journal article" date="2015" name="BMC Genomics">
        <title>Genomic and transcriptomic analysis of the endophytic fungus Pestalotiopsis fici reveals its lifestyle and high potential for synthesis of natural products.</title>
        <authorList>
            <person name="Wang X."/>
            <person name="Zhang X."/>
            <person name="Liu L."/>
            <person name="Xiang M."/>
            <person name="Wang W."/>
            <person name="Sun X."/>
            <person name="Che Y."/>
            <person name="Guo L."/>
            <person name="Liu G."/>
            <person name="Guo L."/>
            <person name="Wang C."/>
            <person name="Yin W.B."/>
            <person name="Stadler M."/>
            <person name="Zhang X."/>
            <person name="Liu X."/>
        </authorList>
    </citation>
    <scope>NUCLEOTIDE SEQUENCE [LARGE SCALE GENOMIC DNA]</scope>
    <source>
        <strain evidence="12">W106-1 / CGMCC3.15140</strain>
    </source>
</reference>